<sequence length="587" mass="67324">MWPKTVLGKVIFYGLLLIIFIIGLVLLIPMPLAIFPAVISSELIINPTSNSTWGQLTNYWWKLPMISHYDFILWNITNPDEVNFFGAKAASIPIGPYSYLESEIKDNIILKDNGNKVFFQNIKTWTYKQETSCKYCNWEDKFFLPNPAFMTVVKMIEKYKIKGIQKILLEASLYLFGEYPVKEVPQKGVLFLSYYDPLISFMNSDLMKLLISIGGPNVLGFPVPDLKHIGYFPLYNNTNDEDYLTYTGKDDAKKLGKIINWSNSTHLRWWKSEYANDLEGATDGTFNGAFIDDGDDFKIFQSFACRHFQMINNGTENVDDIPTVRWKISDDNFNTYLEKFKGYEYDNNENATYFPDWPCGNNGITHVGECDKIDCNQPQNFCYSCCKNKNIIKNKVKMPPGIIPLKCFPGLDKDMLFYATLSPPNFAYSPKEVQDSIIGVNANIENDNLGYFDVQSTLGSTVKAFLRLQLNIPIWNTNSISQLIQHRSVMFPCFSLTVRVTLKDYATNFIRLASKIAPLIILILGIIFVSFPIFIIAVVFILNRKENNLRKMSNENELKNLSSSKKSIDIREDSNYVDQINSDYLDL</sequence>
<protein>
    <submittedName>
        <fullName evidence="8 10">CD36 antigen family-containing protein</fullName>
    </submittedName>
</protein>
<evidence type="ECO:0000256" key="4">
    <source>
        <dbReference type="ARBA" id="ARBA00022989"/>
    </source>
</evidence>
<evidence type="ECO:0000256" key="1">
    <source>
        <dbReference type="ARBA" id="ARBA00004370"/>
    </source>
</evidence>
<dbReference type="GO" id="GO:0005737">
    <property type="term" value="C:cytoplasm"/>
    <property type="evidence" value="ECO:0007669"/>
    <property type="project" value="TreeGrafter"/>
</dbReference>
<dbReference type="PRINTS" id="PR01609">
    <property type="entry name" value="CD36FAMILY"/>
</dbReference>
<dbReference type="PANTHER" id="PTHR11923:SF106">
    <property type="entry name" value="SCAVENGER RECEPTOR (CD36 FAMILY) RELATED"/>
    <property type="match status" value="1"/>
</dbReference>
<accession>A0A090N088</accession>
<dbReference type="Proteomes" id="UP000035682">
    <property type="component" value="Unplaced"/>
</dbReference>
<keyword evidence="6" id="KW-0325">Glycoprotein</keyword>
<evidence type="ECO:0000256" key="3">
    <source>
        <dbReference type="ARBA" id="ARBA00022692"/>
    </source>
</evidence>
<feature type="transmembrane region" description="Helical" evidence="7">
    <location>
        <begin position="12"/>
        <end position="39"/>
    </location>
</feature>
<dbReference type="EMBL" id="LN609529">
    <property type="protein sequence ID" value="CEF70260.1"/>
    <property type="molecule type" value="Genomic_DNA"/>
</dbReference>
<comment type="similarity">
    <text evidence="2">Belongs to the CD36 family.</text>
</comment>
<gene>
    <name evidence="8 10 11" type="ORF">SRAE_2000489300</name>
</gene>
<reference evidence="8 9" key="1">
    <citation type="submission" date="2014-09" db="EMBL/GenBank/DDBJ databases">
        <authorList>
            <person name="Martin A.A."/>
        </authorList>
    </citation>
    <scope>NUCLEOTIDE SEQUENCE</scope>
    <source>
        <strain evidence="9">ED321</strain>
        <strain evidence="8">ED321 Heterogonic</strain>
    </source>
</reference>
<dbReference type="WormBase" id="SRAE_2000489300">
    <property type="protein sequence ID" value="SRP04019"/>
    <property type="gene ID" value="WBGene00265140"/>
</dbReference>
<comment type="subcellular location">
    <subcellularLocation>
        <location evidence="1">Membrane</location>
    </subcellularLocation>
</comment>
<evidence type="ECO:0000313" key="8">
    <source>
        <dbReference type="EMBL" id="CEF70260.1"/>
    </source>
</evidence>
<reference evidence="10" key="2">
    <citation type="submission" date="2020-12" db="UniProtKB">
        <authorList>
            <consortium name="WormBaseParasite"/>
        </authorList>
    </citation>
    <scope>IDENTIFICATION</scope>
</reference>
<name>A0A090N088_STRRB</name>
<feature type="transmembrane region" description="Helical" evidence="7">
    <location>
        <begin position="516"/>
        <end position="542"/>
    </location>
</feature>
<dbReference type="AlphaFoldDB" id="A0A090N088"/>
<proteinExistence type="inferred from homology"/>
<evidence type="ECO:0000313" key="10">
    <source>
        <dbReference type="WBParaSite" id="SRAE_2000489300.1"/>
    </source>
</evidence>
<evidence type="ECO:0000256" key="7">
    <source>
        <dbReference type="SAM" id="Phobius"/>
    </source>
</evidence>
<evidence type="ECO:0000313" key="9">
    <source>
        <dbReference type="Proteomes" id="UP000035682"/>
    </source>
</evidence>
<keyword evidence="5 7" id="KW-0472">Membrane</keyword>
<evidence type="ECO:0000256" key="6">
    <source>
        <dbReference type="ARBA" id="ARBA00023180"/>
    </source>
</evidence>
<dbReference type="GO" id="GO:0005044">
    <property type="term" value="F:scavenger receptor activity"/>
    <property type="evidence" value="ECO:0007669"/>
    <property type="project" value="TreeGrafter"/>
</dbReference>
<dbReference type="WBParaSite" id="SRAE_2000489300.1">
    <property type="protein sequence ID" value="SRAE_2000489300.1"/>
    <property type="gene ID" value="WBGene00265140"/>
</dbReference>
<dbReference type="CTD" id="36382633"/>
<dbReference type="STRING" id="34506.A0A090N088"/>
<dbReference type="OMA" id="FPNWPCG"/>
<dbReference type="PANTHER" id="PTHR11923">
    <property type="entry name" value="SCAVENGER RECEPTOR CLASS B TYPE-1 SR-B1"/>
    <property type="match status" value="1"/>
</dbReference>
<dbReference type="RefSeq" id="XP_024509459.1">
    <property type="nucleotide sequence ID" value="XM_024643832.1"/>
</dbReference>
<evidence type="ECO:0000256" key="2">
    <source>
        <dbReference type="ARBA" id="ARBA00010532"/>
    </source>
</evidence>
<evidence type="ECO:0000256" key="5">
    <source>
        <dbReference type="ARBA" id="ARBA00023136"/>
    </source>
</evidence>
<keyword evidence="9" id="KW-1185">Reference proteome</keyword>
<dbReference type="GeneID" id="36382633"/>
<evidence type="ECO:0000313" key="11">
    <source>
        <dbReference type="WormBase" id="SRAE_2000489300"/>
    </source>
</evidence>
<dbReference type="OrthoDB" id="18585at2759"/>
<keyword evidence="4 7" id="KW-1133">Transmembrane helix</keyword>
<dbReference type="GO" id="GO:0016020">
    <property type="term" value="C:membrane"/>
    <property type="evidence" value="ECO:0007669"/>
    <property type="project" value="UniProtKB-SubCell"/>
</dbReference>
<dbReference type="InterPro" id="IPR002159">
    <property type="entry name" value="CD36_fam"/>
</dbReference>
<dbReference type="Pfam" id="PF01130">
    <property type="entry name" value="CD36"/>
    <property type="match status" value="1"/>
</dbReference>
<organism evidence="8">
    <name type="scientific">Strongyloides ratti</name>
    <name type="common">Parasitic roundworm</name>
    <dbReference type="NCBI Taxonomy" id="34506"/>
    <lineage>
        <taxon>Eukaryota</taxon>
        <taxon>Metazoa</taxon>
        <taxon>Ecdysozoa</taxon>
        <taxon>Nematoda</taxon>
        <taxon>Chromadorea</taxon>
        <taxon>Rhabditida</taxon>
        <taxon>Tylenchina</taxon>
        <taxon>Panagrolaimomorpha</taxon>
        <taxon>Strongyloidoidea</taxon>
        <taxon>Strongyloididae</taxon>
        <taxon>Strongyloides</taxon>
    </lineage>
</organism>
<keyword evidence="3 7" id="KW-0812">Transmembrane</keyword>